<proteinExistence type="inferred from homology"/>
<dbReference type="SUPFAM" id="SSF50475">
    <property type="entry name" value="FMN-binding split barrel"/>
    <property type="match status" value="1"/>
</dbReference>
<accession>A0A1I3FDB8</accession>
<dbReference type="InterPro" id="IPR050268">
    <property type="entry name" value="NADH-dep_flavin_reductase"/>
</dbReference>
<evidence type="ECO:0000313" key="4">
    <source>
        <dbReference type="EMBL" id="SFI09154.1"/>
    </source>
</evidence>
<dbReference type="Gene3D" id="2.30.110.10">
    <property type="entry name" value="Electron Transport, Fmn-binding Protein, Chain A"/>
    <property type="match status" value="1"/>
</dbReference>
<dbReference type="AlphaFoldDB" id="A0A1I3FDB8"/>
<keyword evidence="5" id="KW-1185">Reference proteome</keyword>
<name>A0A1I3FDB8_9RHOB</name>
<dbReference type="OrthoDB" id="9792858at2"/>
<dbReference type="SMART" id="SM00903">
    <property type="entry name" value="Flavin_Reduct"/>
    <property type="match status" value="1"/>
</dbReference>
<dbReference type="InterPro" id="IPR002563">
    <property type="entry name" value="Flavin_Rdtase-like_dom"/>
</dbReference>
<dbReference type="GO" id="GO:0010181">
    <property type="term" value="F:FMN binding"/>
    <property type="evidence" value="ECO:0007669"/>
    <property type="project" value="InterPro"/>
</dbReference>
<feature type="domain" description="Flavin reductase like" evidence="3">
    <location>
        <begin position="17"/>
        <end position="160"/>
    </location>
</feature>
<evidence type="ECO:0000259" key="3">
    <source>
        <dbReference type="SMART" id="SM00903"/>
    </source>
</evidence>
<dbReference type="EMBL" id="FOQH01000004">
    <property type="protein sequence ID" value="SFI09154.1"/>
    <property type="molecule type" value="Genomic_DNA"/>
</dbReference>
<dbReference type="InterPro" id="IPR012349">
    <property type="entry name" value="Split_barrel_FMN-bd"/>
</dbReference>
<protein>
    <submittedName>
        <fullName evidence="4">NADH-FMN oxidoreductase RutF, flavin reductase (DIM6/NTAB) family</fullName>
    </submittedName>
</protein>
<dbReference type="PANTHER" id="PTHR30466">
    <property type="entry name" value="FLAVIN REDUCTASE"/>
    <property type="match status" value="1"/>
</dbReference>
<gene>
    <name evidence="4" type="ORF">SAMN05216258_104204</name>
</gene>
<sequence length="177" mass="18886">MTEAAAAVDPRAFRSALGRFATGVCVVTARVDGEALGMTMSSFNSLSLTPPLVLFSIDDRALSLPLWERATGYAIHVLAESQQDLSNRFARPGGDKWKGLPSETGVTGAPLLSGAAAVFECRPHAIHPGGDHRLFLAEVVRHAHDPDRKPLLFAGGRYGALHPGEVGPADWPLPIHY</sequence>
<dbReference type="Pfam" id="PF01613">
    <property type="entry name" value="Flavin_Reduct"/>
    <property type="match status" value="1"/>
</dbReference>
<comment type="similarity">
    <text evidence="1">Belongs to the non-flavoprotein flavin reductase family.</text>
</comment>
<keyword evidence="2" id="KW-0560">Oxidoreductase</keyword>
<dbReference type="PANTHER" id="PTHR30466:SF11">
    <property type="entry name" value="FLAVIN-DEPENDENT MONOOXYGENASE, REDUCTASE SUBUNIT HSAB"/>
    <property type="match status" value="1"/>
</dbReference>
<dbReference type="STRING" id="1114924.SAMN05216258_104204"/>
<evidence type="ECO:0000256" key="2">
    <source>
        <dbReference type="ARBA" id="ARBA00023002"/>
    </source>
</evidence>
<dbReference type="RefSeq" id="WP_092859501.1">
    <property type="nucleotide sequence ID" value="NZ_FOQH01000004.1"/>
</dbReference>
<organism evidence="4 5">
    <name type="scientific">Albimonas pacifica</name>
    <dbReference type="NCBI Taxonomy" id="1114924"/>
    <lineage>
        <taxon>Bacteria</taxon>
        <taxon>Pseudomonadati</taxon>
        <taxon>Pseudomonadota</taxon>
        <taxon>Alphaproteobacteria</taxon>
        <taxon>Rhodobacterales</taxon>
        <taxon>Paracoccaceae</taxon>
        <taxon>Albimonas</taxon>
    </lineage>
</organism>
<evidence type="ECO:0000313" key="5">
    <source>
        <dbReference type="Proteomes" id="UP000199377"/>
    </source>
</evidence>
<dbReference type="Proteomes" id="UP000199377">
    <property type="component" value="Unassembled WGS sequence"/>
</dbReference>
<reference evidence="4 5" key="1">
    <citation type="submission" date="2016-10" db="EMBL/GenBank/DDBJ databases">
        <authorList>
            <person name="de Groot N.N."/>
        </authorList>
    </citation>
    <scope>NUCLEOTIDE SEQUENCE [LARGE SCALE GENOMIC DNA]</scope>
    <source>
        <strain evidence="4 5">CGMCC 1.11030</strain>
    </source>
</reference>
<dbReference type="GO" id="GO:0042602">
    <property type="term" value="F:riboflavin reductase (NADPH) activity"/>
    <property type="evidence" value="ECO:0007669"/>
    <property type="project" value="TreeGrafter"/>
</dbReference>
<evidence type="ECO:0000256" key="1">
    <source>
        <dbReference type="ARBA" id="ARBA00008898"/>
    </source>
</evidence>